<name>A0AA38NZ67_9AGAR</name>
<evidence type="ECO:0000313" key="4">
    <source>
        <dbReference type="Proteomes" id="UP001163846"/>
    </source>
</evidence>
<evidence type="ECO:0000256" key="2">
    <source>
        <dbReference type="ARBA" id="ARBA00022691"/>
    </source>
</evidence>
<evidence type="ECO:0000256" key="1">
    <source>
        <dbReference type="ARBA" id="ARBA00022679"/>
    </source>
</evidence>
<keyword evidence="1" id="KW-0808">Transferase</keyword>
<dbReference type="EMBL" id="MU806713">
    <property type="protein sequence ID" value="KAJ3833359.1"/>
    <property type="molecule type" value="Genomic_DNA"/>
</dbReference>
<accession>A0AA38NZ67</accession>
<sequence>MALQNKTISIDQLVLNKDELAFYQKQTGIQDEIKLKEHIIEIAQKALEVYPYHCIRTFGFLRFRILRAQSGYKHLLTLGSTRPRAFFLDLGCCFGNDLRKAIEDGFPPQNIIASDLRAGVCISLSPRSYDHSNHSIEQRFLDFWNFGHELFNSDPSTFLVTFVQGNVLDDSFITIQSPLNPVHDLSNASTDSDLSSLSLQSLLSLTPNSYPEPQSLNPLRGYLSAIHTSAFFHLFDQAEQILIAKKLASLLSPLPGSIIFGSQIGADVPMEGVRNGSGTLFYRHSPDSWKEMWEKEVFGGKANMIRVEAGISRDSERRETIWWTVTRL</sequence>
<evidence type="ECO:0000313" key="3">
    <source>
        <dbReference type="EMBL" id="KAJ3833359.1"/>
    </source>
</evidence>
<dbReference type="Proteomes" id="UP001163846">
    <property type="component" value="Unassembled WGS sequence"/>
</dbReference>
<protein>
    <recommendedName>
        <fullName evidence="5">Methyltransferase domain-containing protein</fullName>
    </recommendedName>
</protein>
<evidence type="ECO:0008006" key="5">
    <source>
        <dbReference type="Google" id="ProtNLM"/>
    </source>
</evidence>
<keyword evidence="2" id="KW-0949">S-adenosyl-L-methionine</keyword>
<reference evidence="3" key="1">
    <citation type="submission" date="2022-08" db="EMBL/GenBank/DDBJ databases">
        <authorList>
            <consortium name="DOE Joint Genome Institute"/>
            <person name="Min B."/>
            <person name="Riley R."/>
            <person name="Sierra-Patev S."/>
            <person name="Naranjo-Ortiz M."/>
            <person name="Looney B."/>
            <person name="Konkel Z."/>
            <person name="Slot J.C."/>
            <person name="Sakamoto Y."/>
            <person name="Steenwyk J.L."/>
            <person name="Rokas A."/>
            <person name="Carro J."/>
            <person name="Camarero S."/>
            <person name="Ferreira P."/>
            <person name="Molpeceres G."/>
            <person name="Ruiz-Duenas F.J."/>
            <person name="Serrano A."/>
            <person name="Henrissat B."/>
            <person name="Drula E."/>
            <person name="Hughes K.W."/>
            <person name="Mata J.L."/>
            <person name="Ishikawa N.K."/>
            <person name="Vargas-Isla R."/>
            <person name="Ushijima S."/>
            <person name="Smith C.A."/>
            <person name="Ahrendt S."/>
            <person name="Andreopoulos W."/>
            <person name="He G."/>
            <person name="Labutti K."/>
            <person name="Lipzen A."/>
            <person name="Ng V."/>
            <person name="Sandor L."/>
            <person name="Barry K."/>
            <person name="Martinez A.T."/>
            <person name="Xiao Y."/>
            <person name="Gibbons J.G."/>
            <person name="Terashima K."/>
            <person name="Hibbett D.S."/>
            <person name="Grigoriev I.V."/>
        </authorList>
    </citation>
    <scope>NUCLEOTIDE SEQUENCE</scope>
    <source>
        <strain evidence="3">TFB9207</strain>
    </source>
</reference>
<organism evidence="3 4">
    <name type="scientific">Lentinula raphanica</name>
    <dbReference type="NCBI Taxonomy" id="153919"/>
    <lineage>
        <taxon>Eukaryota</taxon>
        <taxon>Fungi</taxon>
        <taxon>Dikarya</taxon>
        <taxon>Basidiomycota</taxon>
        <taxon>Agaricomycotina</taxon>
        <taxon>Agaricomycetes</taxon>
        <taxon>Agaricomycetidae</taxon>
        <taxon>Agaricales</taxon>
        <taxon>Marasmiineae</taxon>
        <taxon>Omphalotaceae</taxon>
        <taxon>Lentinula</taxon>
    </lineage>
</organism>
<dbReference type="GO" id="GO:0016740">
    <property type="term" value="F:transferase activity"/>
    <property type="evidence" value="ECO:0007669"/>
    <property type="project" value="UniProtKB-KW"/>
</dbReference>
<proteinExistence type="predicted"/>
<dbReference type="PANTHER" id="PTHR35897">
    <property type="entry name" value="METHYLTRANSFERASE AUSD"/>
    <property type="match status" value="1"/>
</dbReference>
<comment type="caution">
    <text evidence="3">The sequence shown here is derived from an EMBL/GenBank/DDBJ whole genome shotgun (WGS) entry which is preliminary data.</text>
</comment>
<keyword evidence="4" id="KW-1185">Reference proteome</keyword>
<gene>
    <name evidence="3" type="ORF">F5878DRAFT_409002</name>
</gene>
<dbReference type="PANTHER" id="PTHR35897:SF1">
    <property type="entry name" value="METHYLTRANSFERASE AUSD"/>
    <property type="match status" value="1"/>
</dbReference>
<dbReference type="AlphaFoldDB" id="A0AA38NZ67"/>
<dbReference type="InterPro" id="IPR051654">
    <property type="entry name" value="Meroterpenoid_MTases"/>
</dbReference>